<evidence type="ECO:0000313" key="6">
    <source>
        <dbReference type="Proteomes" id="UP001597420"/>
    </source>
</evidence>
<dbReference type="NCBIfam" id="NF041524">
    <property type="entry name" value="Gltr_6"/>
    <property type="match status" value="1"/>
</dbReference>
<evidence type="ECO:0000256" key="2">
    <source>
        <dbReference type="ARBA" id="ARBA00010413"/>
    </source>
</evidence>
<comment type="similarity">
    <text evidence="2">Belongs to the glycosyltransferase 6 family.</text>
</comment>
<dbReference type="Pfam" id="PF03414">
    <property type="entry name" value="Glyco_transf_6"/>
    <property type="match status" value="1"/>
</dbReference>
<accession>A0ABW4NTX5</accession>
<reference evidence="6" key="1">
    <citation type="journal article" date="2019" name="Int. J. Syst. Evol. Microbiol.">
        <title>The Global Catalogue of Microorganisms (GCM) 10K type strain sequencing project: providing services to taxonomists for standard genome sequencing and annotation.</title>
        <authorList>
            <consortium name="The Broad Institute Genomics Platform"/>
            <consortium name="The Broad Institute Genome Sequencing Center for Infectious Disease"/>
            <person name="Wu L."/>
            <person name="Ma J."/>
        </authorList>
    </citation>
    <scope>NUCLEOTIDE SEQUENCE [LARGE SCALE GENOMIC DNA]</scope>
    <source>
        <strain evidence="6">CCM 7950</strain>
    </source>
</reference>
<organism evidence="5 6">
    <name type="scientific">Pasteurella oralis</name>
    <dbReference type="NCBI Taxonomy" id="1071947"/>
    <lineage>
        <taxon>Bacteria</taxon>
        <taxon>Pseudomonadati</taxon>
        <taxon>Pseudomonadota</taxon>
        <taxon>Gammaproteobacteria</taxon>
        <taxon>Pasteurellales</taxon>
        <taxon>Pasteurellaceae</taxon>
        <taxon>Pasteurella</taxon>
    </lineage>
</organism>
<protein>
    <submittedName>
        <fullName evidence="5">Family 6 glucosyltransferase</fullName>
    </submittedName>
</protein>
<dbReference type="SUPFAM" id="SSF53448">
    <property type="entry name" value="Nucleotide-diphospho-sugar transferases"/>
    <property type="match status" value="1"/>
</dbReference>
<keyword evidence="6" id="KW-1185">Reference proteome</keyword>
<dbReference type="RefSeq" id="WP_379097760.1">
    <property type="nucleotide sequence ID" value="NZ_JBHUFP010000009.1"/>
</dbReference>
<dbReference type="EMBL" id="JBHUFP010000009">
    <property type="protein sequence ID" value="MFD1806089.1"/>
    <property type="molecule type" value="Genomic_DNA"/>
</dbReference>
<keyword evidence="4" id="KW-0808">Transferase</keyword>
<dbReference type="PANTHER" id="PTHR10462">
    <property type="entry name" value="GLYCOSYLTRANSFERASE-RELATED"/>
    <property type="match status" value="1"/>
</dbReference>
<evidence type="ECO:0000313" key="5">
    <source>
        <dbReference type="EMBL" id="MFD1806089.1"/>
    </source>
</evidence>
<comment type="cofactor">
    <cofactor evidence="1">
        <name>Mn(2+)</name>
        <dbReference type="ChEBI" id="CHEBI:29035"/>
    </cofactor>
</comment>
<proteinExistence type="inferred from homology"/>
<evidence type="ECO:0000256" key="1">
    <source>
        <dbReference type="ARBA" id="ARBA00001936"/>
    </source>
</evidence>
<dbReference type="PANTHER" id="PTHR10462:SF53">
    <property type="entry name" value="HISTO-BLOOD GROUP ABO SYSTEM TRANSFERASE 1-LIKE"/>
    <property type="match status" value="1"/>
</dbReference>
<evidence type="ECO:0000256" key="4">
    <source>
        <dbReference type="ARBA" id="ARBA00022679"/>
    </source>
</evidence>
<keyword evidence="3" id="KW-0328">Glycosyltransferase</keyword>
<dbReference type="InterPro" id="IPR029044">
    <property type="entry name" value="Nucleotide-diphossugar_trans"/>
</dbReference>
<dbReference type="InterPro" id="IPR048174">
    <property type="entry name" value="WbnI-like"/>
</dbReference>
<dbReference type="Proteomes" id="UP001597420">
    <property type="component" value="Unassembled WGS sequence"/>
</dbReference>
<gene>
    <name evidence="5" type="ORF">ACFSAV_06870</name>
</gene>
<evidence type="ECO:0000256" key="3">
    <source>
        <dbReference type="ARBA" id="ARBA00022676"/>
    </source>
</evidence>
<name>A0ABW4NTX5_9PAST</name>
<dbReference type="Gene3D" id="3.90.550.10">
    <property type="entry name" value="Spore Coat Polysaccharide Biosynthesis Protein SpsA, Chain A"/>
    <property type="match status" value="1"/>
</dbReference>
<dbReference type="InterPro" id="IPR005076">
    <property type="entry name" value="Glyco_trans_6"/>
</dbReference>
<comment type="caution">
    <text evidence="5">The sequence shown here is derived from an EMBL/GenBank/DDBJ whole genome shotgun (WGS) entry which is preliminary data.</text>
</comment>
<sequence length="300" mass="36124">MINSPSGSIGILYIATGRYHIFWEDFYRSSEKHFMPGVAKKYFLFSDYQESFLGEETGNVYRIYQKKLGWPYDTLMRFDIFLKEKKLFKDVDYLFFINANIIFIKDIYQNEILIPEKDLIAALQPWFIGLDIDKTTYDRNPQSTAYIPYGEGEHYVMGSFNGGKTSAFLEMCRQLNNNIHLDLKKDIIALWHDESHLNHYFWKNKEKIFILPSSYLLDEWQQYFPSKKTHYIKPSYLRNNDVRLIMRNKNHYRYGGKDYMRGIIDKKIEFNWSTFLFDLKIYRRYLKERIKAIFKGLSKI</sequence>